<protein>
    <submittedName>
        <fullName evidence="13">EamA family transporter</fullName>
    </submittedName>
</protein>
<organism evidence="13 14">
    <name type="scientific">Eiseniibacteriota bacterium</name>
    <dbReference type="NCBI Taxonomy" id="2212470"/>
    <lineage>
        <taxon>Bacteria</taxon>
        <taxon>Candidatus Eiseniibacteriota</taxon>
    </lineage>
</organism>
<comment type="subcellular location">
    <subcellularLocation>
        <location evidence="1">Cell membrane</location>
        <topology evidence="1">Multi-pass membrane protein</topology>
    </subcellularLocation>
</comment>
<evidence type="ECO:0000259" key="12">
    <source>
        <dbReference type="Pfam" id="PF00892"/>
    </source>
</evidence>
<dbReference type="Pfam" id="PF00892">
    <property type="entry name" value="EamA"/>
    <property type="match status" value="1"/>
</dbReference>
<evidence type="ECO:0000256" key="10">
    <source>
        <dbReference type="ARBA" id="ARBA00023136"/>
    </source>
</evidence>
<feature type="transmembrane region" description="Helical" evidence="11">
    <location>
        <begin position="106"/>
        <end position="123"/>
    </location>
</feature>
<reference evidence="13" key="1">
    <citation type="submission" date="2021-05" db="EMBL/GenBank/DDBJ databases">
        <title>Energy efficiency and biological interactions define the core microbiome of deep oligotrophic groundwater.</title>
        <authorList>
            <person name="Mehrshad M."/>
            <person name="Lopez-Fernandez M."/>
            <person name="Bell E."/>
            <person name="Bernier-Latmani R."/>
            <person name="Bertilsson S."/>
            <person name="Dopson M."/>
        </authorList>
    </citation>
    <scope>NUCLEOTIDE SEQUENCE</scope>
    <source>
        <strain evidence="13">Modern_marine.mb.64</strain>
    </source>
</reference>
<evidence type="ECO:0000256" key="9">
    <source>
        <dbReference type="ARBA" id="ARBA00023098"/>
    </source>
</evidence>
<comment type="caution">
    <text evidence="13">The sequence shown here is derived from an EMBL/GenBank/DDBJ whole genome shotgun (WGS) entry which is preliminary data.</text>
</comment>
<evidence type="ECO:0000256" key="6">
    <source>
        <dbReference type="ARBA" id="ARBA00022692"/>
    </source>
</evidence>
<keyword evidence="4" id="KW-0997">Cell inner membrane</keyword>
<evidence type="ECO:0000256" key="1">
    <source>
        <dbReference type="ARBA" id="ARBA00004651"/>
    </source>
</evidence>
<evidence type="ECO:0000256" key="3">
    <source>
        <dbReference type="ARBA" id="ARBA00022516"/>
    </source>
</evidence>
<feature type="transmembrane region" description="Helical" evidence="11">
    <location>
        <begin position="80"/>
        <end position="100"/>
    </location>
</feature>
<evidence type="ECO:0000256" key="4">
    <source>
        <dbReference type="ARBA" id="ARBA00022519"/>
    </source>
</evidence>
<dbReference type="Proteomes" id="UP000777784">
    <property type="component" value="Unassembled WGS sequence"/>
</dbReference>
<feature type="transmembrane region" description="Helical" evidence="11">
    <location>
        <begin position="54"/>
        <end position="73"/>
    </location>
</feature>
<gene>
    <name evidence="13" type="ORF">KJ970_02270</name>
</gene>
<dbReference type="SUPFAM" id="SSF103481">
    <property type="entry name" value="Multidrug resistance efflux transporter EmrE"/>
    <property type="match status" value="1"/>
</dbReference>
<dbReference type="InterPro" id="IPR037185">
    <property type="entry name" value="EmrE-like"/>
</dbReference>
<keyword evidence="7" id="KW-0448">Lipopolysaccharide biosynthesis</keyword>
<feature type="domain" description="EamA" evidence="12">
    <location>
        <begin position="39"/>
        <end position="123"/>
    </location>
</feature>
<dbReference type="InterPro" id="IPR000390">
    <property type="entry name" value="Small_drug/metabolite_transptr"/>
</dbReference>
<dbReference type="AlphaFoldDB" id="A0A948WB80"/>
<dbReference type="GO" id="GO:0022857">
    <property type="term" value="F:transmembrane transporter activity"/>
    <property type="evidence" value="ECO:0007669"/>
    <property type="project" value="InterPro"/>
</dbReference>
<evidence type="ECO:0000256" key="2">
    <source>
        <dbReference type="ARBA" id="ARBA00022475"/>
    </source>
</evidence>
<dbReference type="GO" id="GO:0009103">
    <property type="term" value="P:lipopolysaccharide biosynthetic process"/>
    <property type="evidence" value="ECO:0007669"/>
    <property type="project" value="UniProtKB-KW"/>
</dbReference>
<sequence>MVSGSTLRALGLLLIAILFTVTGELFLKHGMNRIGIVQFSNFLPTMGRIVRTPVILIGFTSIGVGAVFWLAVISRVNLSFAYPMLSVGYILILIFSALILKEDVSLLRWIGAVVICLGVYLITRS</sequence>
<keyword evidence="3" id="KW-0444">Lipid biosynthesis</keyword>
<keyword evidence="2" id="KW-1003">Cell membrane</keyword>
<dbReference type="GO" id="GO:0005886">
    <property type="term" value="C:plasma membrane"/>
    <property type="evidence" value="ECO:0007669"/>
    <property type="project" value="UniProtKB-SubCell"/>
</dbReference>
<evidence type="ECO:0000313" key="14">
    <source>
        <dbReference type="Proteomes" id="UP000777784"/>
    </source>
</evidence>
<name>A0A948WB80_UNCEI</name>
<dbReference type="EMBL" id="JAHJDP010000012">
    <property type="protein sequence ID" value="MBU2689723.1"/>
    <property type="molecule type" value="Genomic_DNA"/>
</dbReference>
<keyword evidence="5" id="KW-0441">Lipid A biosynthesis</keyword>
<dbReference type="PANTHER" id="PTHR30561:SF9">
    <property type="entry name" value="4-AMINO-4-DEOXY-L-ARABINOSE-PHOSPHOUNDECAPRENOL FLIPPASE SUBUNIT ARNF-RELATED"/>
    <property type="match status" value="1"/>
</dbReference>
<accession>A0A948WB80</accession>
<evidence type="ECO:0000256" key="7">
    <source>
        <dbReference type="ARBA" id="ARBA00022985"/>
    </source>
</evidence>
<keyword evidence="6 11" id="KW-0812">Transmembrane</keyword>
<dbReference type="Gene3D" id="1.10.3730.20">
    <property type="match status" value="1"/>
</dbReference>
<keyword evidence="9" id="KW-0443">Lipid metabolism</keyword>
<keyword evidence="10 11" id="KW-0472">Membrane</keyword>
<dbReference type="PANTHER" id="PTHR30561">
    <property type="entry name" value="SMR FAMILY PROTON-DEPENDENT DRUG EFFLUX TRANSPORTER SUGE"/>
    <property type="match status" value="1"/>
</dbReference>
<keyword evidence="8 11" id="KW-1133">Transmembrane helix</keyword>
<evidence type="ECO:0000256" key="11">
    <source>
        <dbReference type="SAM" id="Phobius"/>
    </source>
</evidence>
<proteinExistence type="predicted"/>
<evidence type="ECO:0000313" key="13">
    <source>
        <dbReference type="EMBL" id="MBU2689723.1"/>
    </source>
</evidence>
<dbReference type="InterPro" id="IPR000620">
    <property type="entry name" value="EamA_dom"/>
</dbReference>
<evidence type="ECO:0000256" key="8">
    <source>
        <dbReference type="ARBA" id="ARBA00022989"/>
    </source>
</evidence>
<evidence type="ECO:0000256" key="5">
    <source>
        <dbReference type="ARBA" id="ARBA00022556"/>
    </source>
</evidence>